<keyword evidence="4" id="KW-1185">Reference proteome</keyword>
<comment type="caution">
    <text evidence="3">The sequence shown here is derived from an EMBL/GenBank/DDBJ whole genome shotgun (WGS) entry which is preliminary data.</text>
</comment>
<organism evidence="3 4">
    <name type="scientific">Algivirga pacifica</name>
    <dbReference type="NCBI Taxonomy" id="1162670"/>
    <lineage>
        <taxon>Bacteria</taxon>
        <taxon>Pseudomonadati</taxon>
        <taxon>Bacteroidota</taxon>
        <taxon>Cytophagia</taxon>
        <taxon>Cytophagales</taxon>
        <taxon>Flammeovirgaceae</taxon>
        <taxon>Algivirga</taxon>
    </lineage>
</organism>
<feature type="compositionally biased region" description="Polar residues" evidence="2">
    <location>
        <begin position="282"/>
        <end position="292"/>
    </location>
</feature>
<feature type="coiled-coil region" evidence="1">
    <location>
        <begin position="516"/>
        <end position="543"/>
    </location>
</feature>
<feature type="region of interest" description="Disordered" evidence="2">
    <location>
        <begin position="282"/>
        <end position="301"/>
    </location>
</feature>
<protein>
    <submittedName>
        <fullName evidence="3">Uncharacterized protein</fullName>
    </submittedName>
</protein>
<reference evidence="4" key="1">
    <citation type="journal article" date="2019" name="Int. J. Syst. Evol. Microbiol.">
        <title>The Global Catalogue of Microorganisms (GCM) 10K type strain sequencing project: providing services to taxonomists for standard genome sequencing and annotation.</title>
        <authorList>
            <consortium name="The Broad Institute Genomics Platform"/>
            <consortium name="The Broad Institute Genome Sequencing Center for Infectious Disease"/>
            <person name="Wu L."/>
            <person name="Ma J."/>
        </authorList>
    </citation>
    <scope>NUCLEOTIDE SEQUENCE [LARGE SCALE GENOMIC DNA]</scope>
    <source>
        <strain evidence="4">JCM 18326</strain>
    </source>
</reference>
<feature type="compositionally biased region" description="Low complexity" evidence="2">
    <location>
        <begin position="371"/>
        <end position="383"/>
    </location>
</feature>
<dbReference type="Proteomes" id="UP001500298">
    <property type="component" value="Unassembled WGS sequence"/>
</dbReference>
<feature type="compositionally biased region" description="Polar residues" evidence="2">
    <location>
        <begin position="358"/>
        <end position="370"/>
    </location>
</feature>
<evidence type="ECO:0000313" key="3">
    <source>
        <dbReference type="EMBL" id="GAA4839780.1"/>
    </source>
</evidence>
<proteinExistence type="predicted"/>
<sequence>MPLLSEEHSLYVITYKAAYQRCKAYLDAYFTLDDISREAAAFRNGKGPYTAMTAQQLCNQHRRIVLNTIDRLEGVTEGVSLDLLHEFETLTKDLKIYQEEGITAIRLHKSVLHTAFELLRLYLAEYENAKKLKLTTYYNNLPYLHTRQSSLASLTRCHRNTMRDHIDRLKQIGFVEQYRERYSGGLEILVNWDVVFGKEIAAWVRQCFGKSFEETKELFTIRCEQLENNSSKKDTKNPFFKGVAQKFTPLSSETSIQNNSKVIKTVEGVDNVNKSATTVPHAQNQKITNDSLNPIAGFGNDFFGNEEKEALETKVPNRQGENFKPASNQSTSQTTEQEHPLSTLRKKLALSLHGKTYTPKQNRQKLTTTPQQQSQQQAASVEQKPVITTKPTKTIQYGYNEREHAYYLKFATYFWKSARKKLYPYHFFTLDQEVDMIHKVAETVFQNFQNDQNWQHEDWTRYYKHCIAALDFQHLALINYGAYVTHPASYFSLKNTRNGWKQNVQRFEDYKQKAKYYALKSELKKIELEAEEYRNREGKYLDKSPQQLFQIHKRRLLKQKSPELLQAFYELVAQKNIYTQRSFDLKI</sequence>
<gene>
    <name evidence="3" type="ORF">GCM10023331_26230</name>
</gene>
<feature type="region of interest" description="Disordered" evidence="2">
    <location>
        <begin position="356"/>
        <end position="383"/>
    </location>
</feature>
<accession>A0ABP9DJH7</accession>
<keyword evidence="1" id="KW-0175">Coiled coil</keyword>
<evidence type="ECO:0000256" key="1">
    <source>
        <dbReference type="SAM" id="Coils"/>
    </source>
</evidence>
<evidence type="ECO:0000313" key="4">
    <source>
        <dbReference type="Proteomes" id="UP001500298"/>
    </source>
</evidence>
<evidence type="ECO:0000256" key="2">
    <source>
        <dbReference type="SAM" id="MobiDB-lite"/>
    </source>
</evidence>
<feature type="region of interest" description="Disordered" evidence="2">
    <location>
        <begin position="315"/>
        <end position="342"/>
    </location>
</feature>
<dbReference type="EMBL" id="BAABJX010000038">
    <property type="protein sequence ID" value="GAA4839780.1"/>
    <property type="molecule type" value="Genomic_DNA"/>
</dbReference>
<name>A0ABP9DJH7_9BACT</name>
<feature type="compositionally biased region" description="Polar residues" evidence="2">
    <location>
        <begin position="325"/>
        <end position="335"/>
    </location>
</feature>